<accession>A0AAJ5W6F3</accession>
<dbReference type="Gene3D" id="2.60.120.1440">
    <property type="match status" value="1"/>
</dbReference>
<feature type="domain" description="Protein FecR C-terminal" evidence="3">
    <location>
        <begin position="350"/>
        <end position="418"/>
    </location>
</feature>
<dbReference type="Gene3D" id="3.55.50.30">
    <property type="match status" value="1"/>
</dbReference>
<dbReference type="GO" id="GO:0016989">
    <property type="term" value="F:sigma factor antagonist activity"/>
    <property type="evidence" value="ECO:0007669"/>
    <property type="project" value="TreeGrafter"/>
</dbReference>
<feature type="domain" description="FecR protein" evidence="2">
    <location>
        <begin position="193"/>
        <end position="290"/>
    </location>
</feature>
<gene>
    <name evidence="4" type="ORF">P0Y49_13680</name>
</gene>
<evidence type="ECO:0000313" key="4">
    <source>
        <dbReference type="EMBL" id="WEK17849.1"/>
    </source>
</evidence>
<dbReference type="PANTHER" id="PTHR30273">
    <property type="entry name" value="PERIPLASMIC SIGNAL SENSOR AND SIGMA FACTOR ACTIVATOR FECR-RELATED"/>
    <property type="match status" value="1"/>
</dbReference>
<reference evidence="4" key="1">
    <citation type="submission" date="2023-03" db="EMBL/GenBank/DDBJ databases">
        <title>Andean soil-derived lignocellulolytic bacterial consortium as a source of novel taxa and putative plastic-active enzymes.</title>
        <authorList>
            <person name="Diaz-Garcia L."/>
            <person name="Chuvochina M."/>
            <person name="Feuerriegel G."/>
            <person name="Bunk B."/>
            <person name="Sproer C."/>
            <person name="Streit W.R."/>
            <person name="Rodriguez L.M."/>
            <person name="Overmann J."/>
            <person name="Jimenez D.J."/>
        </authorList>
    </citation>
    <scope>NUCLEOTIDE SEQUENCE</scope>
    <source>
        <strain evidence="4">MAG 3858</strain>
    </source>
</reference>
<dbReference type="Pfam" id="PF04773">
    <property type="entry name" value="FecR"/>
    <property type="match status" value="1"/>
</dbReference>
<keyword evidence="1" id="KW-0812">Transmembrane</keyword>
<sequence>METSNYTYFQGLLQRYADHQISKEEYDQLLAYIRENGITEEMHEVLDRDWNTLPDDFPLSAEKSNRLYAGLVNQLEFAKISVTPQEPKGLQLWWKVAVAASMFLVMGLGIWFYSYQNLSDDKLHDSPDIVAGKNTATLTLANGKKITLSDAKNGVVVDLDKLSYDDGTAVLTPGKQLPIKDTPTEPTGDQHITLATPKGGQYQIKLPDGTKVWLNAASSISYSMVLIERGSVRKVALSGEAYFEVAKDKKHPFIVTTDKQEIEVLGTHFNINAYQDEGVIMTTLLEGSVKVRTVNSPPDSGGVPKGRGGSDVESFIILKPGEQSIVSGYNQMKVQEVNIADAIAWKNGLFTFNNANMETVMRQISRWYNVEVEYEHESIRRKLLDGSVSRYSNIAGTLNAITQTGAARFKIDCRKITVIKYKSTQ</sequence>
<evidence type="ECO:0000259" key="2">
    <source>
        <dbReference type="Pfam" id="PF04773"/>
    </source>
</evidence>
<dbReference type="PANTHER" id="PTHR30273:SF2">
    <property type="entry name" value="PROTEIN FECR"/>
    <property type="match status" value="1"/>
</dbReference>
<feature type="transmembrane region" description="Helical" evidence="1">
    <location>
        <begin position="92"/>
        <end position="113"/>
    </location>
</feature>
<dbReference type="InterPro" id="IPR012373">
    <property type="entry name" value="Ferrdict_sens_TM"/>
</dbReference>
<dbReference type="Pfam" id="PF16344">
    <property type="entry name" value="FecR_C"/>
    <property type="match status" value="1"/>
</dbReference>
<evidence type="ECO:0000313" key="5">
    <source>
        <dbReference type="Proteomes" id="UP001214530"/>
    </source>
</evidence>
<organism evidence="4 5">
    <name type="scientific">Candidatus Pedobacter colombiensis</name>
    <dbReference type="NCBI Taxonomy" id="3121371"/>
    <lineage>
        <taxon>Bacteria</taxon>
        <taxon>Pseudomonadati</taxon>
        <taxon>Bacteroidota</taxon>
        <taxon>Sphingobacteriia</taxon>
        <taxon>Sphingobacteriales</taxon>
        <taxon>Sphingobacteriaceae</taxon>
        <taxon>Pedobacter</taxon>
    </lineage>
</organism>
<evidence type="ECO:0000259" key="3">
    <source>
        <dbReference type="Pfam" id="PF16344"/>
    </source>
</evidence>
<keyword evidence="1" id="KW-0472">Membrane</keyword>
<protein>
    <submittedName>
        <fullName evidence="4">FecR domain-containing protein</fullName>
    </submittedName>
</protein>
<dbReference type="InterPro" id="IPR032508">
    <property type="entry name" value="FecR_C"/>
</dbReference>
<dbReference type="InterPro" id="IPR006860">
    <property type="entry name" value="FecR"/>
</dbReference>
<proteinExistence type="predicted"/>
<evidence type="ECO:0000256" key="1">
    <source>
        <dbReference type="SAM" id="Phobius"/>
    </source>
</evidence>
<keyword evidence="1" id="KW-1133">Transmembrane helix</keyword>
<dbReference type="AlphaFoldDB" id="A0AAJ5W6F3"/>
<dbReference type="Proteomes" id="UP001214530">
    <property type="component" value="Chromosome"/>
</dbReference>
<name>A0AAJ5W6F3_9SPHI</name>
<dbReference type="EMBL" id="CP119313">
    <property type="protein sequence ID" value="WEK17849.1"/>
    <property type="molecule type" value="Genomic_DNA"/>
</dbReference>